<organism evidence="1 2">
    <name type="scientific">Flammeovirga yaeyamensis</name>
    <dbReference type="NCBI Taxonomy" id="367791"/>
    <lineage>
        <taxon>Bacteria</taxon>
        <taxon>Pseudomonadati</taxon>
        <taxon>Bacteroidota</taxon>
        <taxon>Cytophagia</taxon>
        <taxon>Cytophagales</taxon>
        <taxon>Flammeovirgaceae</taxon>
        <taxon>Flammeovirga</taxon>
    </lineage>
</organism>
<gene>
    <name evidence="1" type="ORF">KMW28_14305</name>
</gene>
<sequence length="584" mass="68242">MKKYFFYQFILIGFLISCDTKQEQPLSEEVDWSTVFEKTDGKETFTYQEGIDYLQKLNKHYEKFHVLEYGTTDAGYPLHLGIYTPDENYLPTDFKEKNVLLINNAIHPGEPDGVDASFMLVRNILQGKEDFEVKNTIIAFIPFYNIGGALNRNTGTRANQEGPHSYGFRGNAQNLDLNRDFIKMDSKNMKTLAEIFHLIQPDLFIDTHVSNGADYQYTLTYLASHEGKLGEVGKFVKSTMNPYFEKNMEEKGWPIVPYVNVWGTTPDKGYRQFYDSPRYSSGYAALFNVPSYVIETHMLKPFKQRTQATYEFLKQSILLLEEKGDALTQVMKKERNQQQLATYLPIKWQIDESVADTLNFKGYEGEIIKSKVSGLDRLYYDRSKPYNNKIPFYSGLTVVDSVKVPAAYIIPKGYQKVVEMLKQNNIDVEELPTDIEKQVMTTYIEDYQTVKSPYEGHYLHYDIKTSEKEENIKFLKGDYLIKTDNQSKRFLVEVLTARAQDSYFAWNFFDAILQQKEHFSSYVFEDKAAKLLKENPQLLKELEDAKKRDPEMRKSAYKQLNFIYDRSNHKETSYRRYPVYSVYH</sequence>
<dbReference type="AlphaFoldDB" id="A0AAX1MZQ3"/>
<dbReference type="Gene3D" id="3.40.630.10">
    <property type="entry name" value="Zn peptidases"/>
    <property type="match status" value="1"/>
</dbReference>
<dbReference type="RefSeq" id="WP_169665157.1">
    <property type="nucleotide sequence ID" value="NZ_CP076132.1"/>
</dbReference>
<evidence type="ECO:0000313" key="2">
    <source>
        <dbReference type="Proteomes" id="UP000678679"/>
    </source>
</evidence>
<accession>A0AAX1MZQ3</accession>
<name>A0AAX1MZQ3_9BACT</name>
<dbReference type="SUPFAM" id="SSF53187">
    <property type="entry name" value="Zn-dependent exopeptidases"/>
    <property type="match status" value="1"/>
</dbReference>
<dbReference type="PROSITE" id="PS51257">
    <property type="entry name" value="PROKAR_LIPOPROTEIN"/>
    <property type="match status" value="1"/>
</dbReference>
<dbReference type="CDD" id="cd06241">
    <property type="entry name" value="M14-like"/>
    <property type="match status" value="1"/>
</dbReference>
<dbReference type="EMBL" id="CP076132">
    <property type="protein sequence ID" value="QWG00824.1"/>
    <property type="molecule type" value="Genomic_DNA"/>
</dbReference>
<reference evidence="1 2" key="1">
    <citation type="submission" date="2021-05" db="EMBL/GenBank/DDBJ databases">
        <title>Comparative genomic studies on the polysaccharide-degrading batcterial strains of the Flammeovirga genus.</title>
        <authorList>
            <person name="Zewei F."/>
            <person name="Zheng Z."/>
            <person name="Yu L."/>
            <person name="Ruyue G."/>
            <person name="Yanhong M."/>
            <person name="Yuanyuan C."/>
            <person name="Jingyan G."/>
            <person name="Wenjun H."/>
        </authorList>
    </citation>
    <scope>NUCLEOTIDE SEQUENCE [LARGE SCALE GENOMIC DNA]</scope>
    <source>
        <strain evidence="1 2">NBRC:100898</strain>
    </source>
</reference>
<proteinExistence type="predicted"/>
<protein>
    <submittedName>
        <fullName evidence="1">M14 family metallopeptidase</fullName>
    </submittedName>
</protein>
<keyword evidence="2" id="KW-1185">Reference proteome</keyword>
<dbReference type="Proteomes" id="UP000678679">
    <property type="component" value="Chromosome 1"/>
</dbReference>
<dbReference type="KEGG" id="fya:KMW28_14305"/>
<evidence type="ECO:0000313" key="1">
    <source>
        <dbReference type="EMBL" id="QWG00824.1"/>
    </source>
</evidence>